<dbReference type="Pfam" id="PF00106">
    <property type="entry name" value="adh_short"/>
    <property type="match status" value="1"/>
</dbReference>
<accession>A0ABQ6A9B1</accession>
<comment type="caution">
    <text evidence="2">The sequence shown here is derived from an EMBL/GenBank/DDBJ whole genome shotgun (WGS) entry which is preliminary data.</text>
</comment>
<dbReference type="EMBL" id="BSOS01000066">
    <property type="protein sequence ID" value="GLR67441.1"/>
    <property type="molecule type" value="Genomic_DNA"/>
</dbReference>
<dbReference type="Gene3D" id="3.40.50.720">
    <property type="entry name" value="NAD(P)-binding Rossmann-like Domain"/>
    <property type="match status" value="1"/>
</dbReference>
<dbReference type="SUPFAM" id="SSF51735">
    <property type="entry name" value="NAD(P)-binding Rossmann-fold domains"/>
    <property type="match status" value="1"/>
</dbReference>
<evidence type="ECO:0000256" key="1">
    <source>
        <dbReference type="ARBA" id="ARBA00023002"/>
    </source>
</evidence>
<dbReference type="InterPro" id="IPR002347">
    <property type="entry name" value="SDR_fam"/>
</dbReference>
<proteinExistence type="predicted"/>
<keyword evidence="3" id="KW-1185">Reference proteome</keyword>
<dbReference type="PROSITE" id="PS00061">
    <property type="entry name" value="ADH_SHORT"/>
    <property type="match status" value="1"/>
</dbReference>
<evidence type="ECO:0000313" key="3">
    <source>
        <dbReference type="Proteomes" id="UP001156641"/>
    </source>
</evidence>
<sequence length="259" mass="26468">MQIDSNIAAVVTGGASGLGLASVKALRAAGAKVAIFDLNPEAGERAAAETGAIFCKVNVLSDDSLDAAFAKARAANGQERVLVACAGGGNAYSTIKKDKATGAFTVFPTAEFAKIVALNAVGTFATITRFAAGAATLDPVDGERGAIVSTASVAAQDGQQGQAAYSAGKAAIIGMTLPIARDLSRFGIRINTILPGIFDTPAMAQTPQETRDALSATVPFPKRLGNAAEYASLVLELVRNGYFNAESIRLDGALRFAAR</sequence>
<dbReference type="InterPro" id="IPR036291">
    <property type="entry name" value="NAD(P)-bd_dom_sf"/>
</dbReference>
<evidence type="ECO:0000313" key="2">
    <source>
        <dbReference type="EMBL" id="GLR67441.1"/>
    </source>
</evidence>
<keyword evidence="1" id="KW-0560">Oxidoreductase</keyword>
<gene>
    <name evidence="2" type="ORF">GCM10010909_21220</name>
</gene>
<dbReference type="RefSeq" id="WP_284258182.1">
    <property type="nucleotide sequence ID" value="NZ_BSOS01000066.1"/>
</dbReference>
<dbReference type="InterPro" id="IPR020904">
    <property type="entry name" value="Sc_DH/Rdtase_CS"/>
</dbReference>
<dbReference type="PANTHER" id="PTHR43658:SF8">
    <property type="entry name" value="17-BETA-HYDROXYSTEROID DEHYDROGENASE 14-RELATED"/>
    <property type="match status" value="1"/>
</dbReference>
<organism evidence="2 3">
    <name type="scientific">Acidocella aquatica</name>
    <dbReference type="NCBI Taxonomy" id="1922313"/>
    <lineage>
        <taxon>Bacteria</taxon>
        <taxon>Pseudomonadati</taxon>
        <taxon>Pseudomonadota</taxon>
        <taxon>Alphaproteobacteria</taxon>
        <taxon>Acetobacterales</taxon>
        <taxon>Acidocellaceae</taxon>
        <taxon>Acidocella</taxon>
    </lineage>
</organism>
<protein>
    <submittedName>
        <fullName evidence="2">3-hydroxyacyl-CoA dehydrogenase</fullName>
    </submittedName>
</protein>
<dbReference type="PANTHER" id="PTHR43658">
    <property type="entry name" value="SHORT-CHAIN DEHYDROGENASE/REDUCTASE"/>
    <property type="match status" value="1"/>
</dbReference>
<dbReference type="PRINTS" id="PR00081">
    <property type="entry name" value="GDHRDH"/>
</dbReference>
<dbReference type="Proteomes" id="UP001156641">
    <property type="component" value="Unassembled WGS sequence"/>
</dbReference>
<name>A0ABQ6A9B1_9PROT</name>
<reference evidence="3" key="1">
    <citation type="journal article" date="2019" name="Int. J. Syst. Evol. Microbiol.">
        <title>The Global Catalogue of Microorganisms (GCM) 10K type strain sequencing project: providing services to taxonomists for standard genome sequencing and annotation.</title>
        <authorList>
            <consortium name="The Broad Institute Genomics Platform"/>
            <consortium name="The Broad Institute Genome Sequencing Center for Infectious Disease"/>
            <person name="Wu L."/>
            <person name="Ma J."/>
        </authorList>
    </citation>
    <scope>NUCLEOTIDE SEQUENCE [LARGE SCALE GENOMIC DNA]</scope>
    <source>
        <strain evidence="3">NBRC 112502</strain>
    </source>
</reference>